<dbReference type="Pfam" id="PF02719">
    <property type="entry name" value="Polysacc_synt_2"/>
    <property type="match status" value="1"/>
</dbReference>
<dbReference type="Proteomes" id="UP000179880">
    <property type="component" value="Unassembled WGS sequence"/>
</dbReference>
<dbReference type="NCBIfam" id="TIGR03589">
    <property type="entry name" value="PseB"/>
    <property type="match status" value="1"/>
</dbReference>
<dbReference type="SUPFAM" id="SSF51735">
    <property type="entry name" value="NAD(P)-binding Rossmann-fold domains"/>
    <property type="match status" value="1"/>
</dbReference>
<feature type="domain" description="Polysaccharide biosynthesis protein CapD-like" evidence="2">
    <location>
        <begin position="11"/>
        <end position="281"/>
    </location>
</feature>
<organism evidence="3 4">
    <name type="scientific">Candidatus Nomurabacteria bacterium RIFCSPHIGHO2_02_FULL_42_24</name>
    <dbReference type="NCBI Taxonomy" id="1801757"/>
    <lineage>
        <taxon>Bacteria</taxon>
        <taxon>Candidatus Nomuraibacteriota</taxon>
    </lineage>
</organism>
<sequence>MPFEDLKDKTILITGGTGSFGRNFVRHLLASSEARKIIVFSRDELKQHEMKEELNDKRLRFFIGDVRDLPRLQRAFKDVDFVVHAAALKQVPTLEYNPFEAIQTNIIGSQNIIDASIDQGVKKVILISTDKAAEPANLYGATKLCAEKLFASGNSYSPQKTIFSSVRYGNVIGSRGSVIDTLKKSRGLKRVRITDPDMTRFWITLEQSFELVGFALKHMVGGEIFIPNNLPSMRLGDLFEAAAPDAEKEIIGIRPGEKTHEVLLTKEESHRALEMDGAYVVFSAFPHSKDLYTKYNRLGNKVEAGFCFASDTNKNWFTKEDFKKLLDTES</sequence>
<dbReference type="CDD" id="cd05237">
    <property type="entry name" value="UDP_invert_4-6DH_SDR_e"/>
    <property type="match status" value="1"/>
</dbReference>
<dbReference type="Gene3D" id="3.40.50.720">
    <property type="entry name" value="NAD(P)-binding Rossmann-like Domain"/>
    <property type="match status" value="1"/>
</dbReference>
<evidence type="ECO:0000313" key="3">
    <source>
        <dbReference type="EMBL" id="OGI82286.1"/>
    </source>
</evidence>
<evidence type="ECO:0000313" key="4">
    <source>
        <dbReference type="Proteomes" id="UP000179880"/>
    </source>
</evidence>
<reference evidence="3 4" key="1">
    <citation type="journal article" date="2016" name="Nat. Commun.">
        <title>Thousands of microbial genomes shed light on interconnected biogeochemical processes in an aquifer system.</title>
        <authorList>
            <person name="Anantharaman K."/>
            <person name="Brown C.T."/>
            <person name="Hug L.A."/>
            <person name="Sharon I."/>
            <person name="Castelle C.J."/>
            <person name="Probst A.J."/>
            <person name="Thomas B.C."/>
            <person name="Singh A."/>
            <person name="Wilkins M.J."/>
            <person name="Karaoz U."/>
            <person name="Brodie E.L."/>
            <person name="Williams K.H."/>
            <person name="Hubbard S.S."/>
            <person name="Banfield J.F."/>
        </authorList>
    </citation>
    <scope>NUCLEOTIDE SEQUENCE [LARGE SCALE GENOMIC DNA]</scope>
</reference>
<evidence type="ECO:0000256" key="1">
    <source>
        <dbReference type="ARBA" id="ARBA00007430"/>
    </source>
</evidence>
<accession>A0A1F6WKF5</accession>
<dbReference type="AlphaFoldDB" id="A0A1F6WKF5"/>
<dbReference type="EMBL" id="MFUH01000006">
    <property type="protein sequence ID" value="OGI82286.1"/>
    <property type="molecule type" value="Genomic_DNA"/>
</dbReference>
<name>A0A1F6WKF5_9BACT</name>
<comment type="similarity">
    <text evidence="1">Belongs to the polysaccharide synthase family.</text>
</comment>
<dbReference type="PANTHER" id="PTHR43318:SF2">
    <property type="entry name" value="UDP-N-ACETYLGLUCOSAMINE 4,6-DEHYDRATASE (INVERTING)"/>
    <property type="match status" value="1"/>
</dbReference>
<evidence type="ECO:0000259" key="2">
    <source>
        <dbReference type="Pfam" id="PF02719"/>
    </source>
</evidence>
<gene>
    <name evidence="3" type="ORF">A3B93_00100</name>
</gene>
<dbReference type="InterPro" id="IPR003869">
    <property type="entry name" value="Polysac_CapD-like"/>
</dbReference>
<proteinExistence type="inferred from homology"/>
<dbReference type="InterPro" id="IPR020025">
    <property type="entry name" value="PseB"/>
</dbReference>
<dbReference type="PANTHER" id="PTHR43318">
    <property type="entry name" value="UDP-N-ACETYLGLUCOSAMINE 4,6-DEHYDRATASE"/>
    <property type="match status" value="1"/>
</dbReference>
<dbReference type="InterPro" id="IPR051203">
    <property type="entry name" value="Polysaccharide_Synthase-Rel"/>
</dbReference>
<dbReference type="InterPro" id="IPR036291">
    <property type="entry name" value="NAD(P)-bd_dom_sf"/>
</dbReference>
<protein>
    <submittedName>
        <fullName evidence="3">UDP-N-acetylglucosamine 4,6-dehydratase (Inverting)</fullName>
    </submittedName>
</protein>
<comment type="caution">
    <text evidence="3">The sequence shown here is derived from an EMBL/GenBank/DDBJ whole genome shotgun (WGS) entry which is preliminary data.</text>
</comment>